<evidence type="ECO:0008006" key="5">
    <source>
        <dbReference type="Google" id="ProtNLM"/>
    </source>
</evidence>
<feature type="transmembrane region" description="Helical" evidence="2">
    <location>
        <begin position="7"/>
        <end position="26"/>
    </location>
</feature>
<evidence type="ECO:0000256" key="2">
    <source>
        <dbReference type="SAM" id="Phobius"/>
    </source>
</evidence>
<keyword evidence="2" id="KW-0812">Transmembrane</keyword>
<reference evidence="3" key="1">
    <citation type="journal article" date="2021" name="PeerJ">
        <title>Extensive microbial diversity within the chicken gut microbiome revealed by metagenomics and culture.</title>
        <authorList>
            <person name="Gilroy R."/>
            <person name="Ravi A."/>
            <person name="Getino M."/>
            <person name="Pursley I."/>
            <person name="Horton D.L."/>
            <person name="Alikhan N.F."/>
            <person name="Baker D."/>
            <person name="Gharbi K."/>
            <person name="Hall N."/>
            <person name="Watson M."/>
            <person name="Adriaenssens E.M."/>
            <person name="Foster-Nyarko E."/>
            <person name="Jarju S."/>
            <person name="Secka A."/>
            <person name="Antonio M."/>
            <person name="Oren A."/>
            <person name="Chaudhuri R.R."/>
            <person name="La Ragione R."/>
            <person name="Hildebrand F."/>
            <person name="Pallen M.J."/>
        </authorList>
    </citation>
    <scope>NUCLEOTIDE SEQUENCE</scope>
    <source>
        <strain evidence="3">ChiBcolR9-63</strain>
    </source>
</reference>
<evidence type="ECO:0000313" key="3">
    <source>
        <dbReference type="EMBL" id="HIZ66981.1"/>
    </source>
</evidence>
<proteinExistence type="predicted"/>
<comment type="caution">
    <text evidence="3">The sequence shown here is derived from an EMBL/GenBank/DDBJ whole genome shotgun (WGS) entry which is preliminary data.</text>
</comment>
<accession>A0A9D2JTQ0</accession>
<evidence type="ECO:0000256" key="1">
    <source>
        <dbReference type="SAM" id="MobiDB-lite"/>
    </source>
</evidence>
<evidence type="ECO:0000313" key="4">
    <source>
        <dbReference type="Proteomes" id="UP000824058"/>
    </source>
</evidence>
<keyword evidence="2" id="KW-1133">Transmembrane helix</keyword>
<feature type="region of interest" description="Disordered" evidence="1">
    <location>
        <begin position="36"/>
        <end position="70"/>
    </location>
</feature>
<dbReference type="AlphaFoldDB" id="A0A9D2JTQ0"/>
<gene>
    <name evidence="3" type="ORF">H9965_00625</name>
</gene>
<dbReference type="Proteomes" id="UP000824058">
    <property type="component" value="Unassembled WGS sequence"/>
</dbReference>
<dbReference type="EMBL" id="DXBD01000006">
    <property type="protein sequence ID" value="HIZ66981.1"/>
    <property type="molecule type" value="Genomic_DNA"/>
</dbReference>
<feature type="compositionally biased region" description="Basic and acidic residues" evidence="1">
    <location>
        <begin position="37"/>
        <end position="49"/>
    </location>
</feature>
<protein>
    <recommendedName>
        <fullName evidence="5">Lipoprotein</fullName>
    </recommendedName>
</protein>
<organism evidence="3 4">
    <name type="scientific">Candidatus Streptococcus faecavium</name>
    <dbReference type="NCBI Taxonomy" id="2838763"/>
    <lineage>
        <taxon>Bacteria</taxon>
        <taxon>Bacillati</taxon>
        <taxon>Bacillota</taxon>
        <taxon>Bacilli</taxon>
        <taxon>Lactobacillales</taxon>
        <taxon>Streptococcaceae</taxon>
        <taxon>Streptococcus</taxon>
    </lineage>
</organism>
<name>A0A9D2JTQ0_9STRE</name>
<dbReference type="InterPro" id="IPR049982">
    <property type="entry name" value="EF0163-like"/>
</dbReference>
<reference evidence="3" key="2">
    <citation type="submission" date="2021-04" db="EMBL/GenBank/DDBJ databases">
        <authorList>
            <person name="Gilroy R."/>
        </authorList>
    </citation>
    <scope>NUCLEOTIDE SEQUENCE</scope>
    <source>
        <strain evidence="3">ChiBcolR9-63</strain>
    </source>
</reference>
<keyword evidence="2" id="KW-0472">Membrane</keyword>
<sequence>MKTVIKGMAILMVGLIIGGISSYYYAKNTIRAPTSTLKERPKSSSDKKSGTFVTPSESAEEVQETSELPNAQVEALEAQIRRMQEDAQKEKEQQRQAYLLIERFGEKWLNYKSIYQRNQNVKSFMTERAIQENGIEVDPHVEEPTEGEIYQIAQNLKNEKQWMLFGRERSKGGDNFILIVLGLDDTFQHIDQMKISYVRTAY</sequence>
<dbReference type="NCBIfam" id="NF042930">
    <property type="entry name" value="EF0163_fam"/>
    <property type="match status" value="1"/>
</dbReference>